<evidence type="ECO:0000313" key="11">
    <source>
        <dbReference type="Proteomes" id="UP000776164"/>
    </source>
</evidence>
<dbReference type="Proteomes" id="UP000776164">
    <property type="component" value="Unassembled WGS sequence"/>
</dbReference>
<dbReference type="InterPro" id="IPR012748">
    <property type="entry name" value="Rieske-like_NirD"/>
</dbReference>
<dbReference type="EMBL" id="JAFBBU010000001">
    <property type="protein sequence ID" value="MBM7471786.1"/>
    <property type="molecule type" value="Genomic_DNA"/>
</dbReference>
<protein>
    <submittedName>
        <fullName evidence="10">NAD(P)H-dependent nitrite reductase small subunit</fullName>
    </submittedName>
</protein>
<dbReference type="Pfam" id="PF13806">
    <property type="entry name" value="Rieske_2"/>
    <property type="match status" value="1"/>
</dbReference>
<feature type="region of interest" description="Disordered" evidence="8">
    <location>
        <begin position="1"/>
        <end position="23"/>
    </location>
</feature>
<dbReference type="InterPro" id="IPR017941">
    <property type="entry name" value="Rieske_2Fe-2S"/>
</dbReference>
<keyword evidence="7" id="KW-0456">Lyase</keyword>
<dbReference type="PROSITE" id="PS51300">
    <property type="entry name" value="NIRD"/>
    <property type="match status" value="1"/>
</dbReference>
<evidence type="ECO:0000256" key="7">
    <source>
        <dbReference type="ARBA" id="ARBA00023239"/>
    </source>
</evidence>
<keyword evidence="5" id="KW-0411">Iron-sulfur</keyword>
<evidence type="ECO:0000259" key="9">
    <source>
        <dbReference type="PROSITE" id="PS51296"/>
    </source>
</evidence>
<dbReference type="SUPFAM" id="SSF53800">
    <property type="entry name" value="Chelatase"/>
    <property type="match status" value="1"/>
</dbReference>
<dbReference type="RefSeq" id="WP_307827095.1">
    <property type="nucleotide sequence ID" value="NZ_BAAAHT010000013.1"/>
</dbReference>
<dbReference type="InterPro" id="IPR036922">
    <property type="entry name" value="Rieske_2Fe-2S_sf"/>
</dbReference>
<evidence type="ECO:0000256" key="1">
    <source>
        <dbReference type="ARBA" id="ARBA00022714"/>
    </source>
</evidence>
<proteinExistence type="predicted"/>
<reference evidence="10 11" key="1">
    <citation type="submission" date="2021-01" db="EMBL/GenBank/DDBJ databases">
        <title>Sequencing the genomes of 1000 actinobacteria strains.</title>
        <authorList>
            <person name="Klenk H.-P."/>
        </authorList>
    </citation>
    <scope>NUCLEOTIDE SEQUENCE [LARGE SCALE GENOMIC DNA]</scope>
    <source>
        <strain evidence="10 11">DSM 13057</strain>
    </source>
</reference>
<dbReference type="NCBIfam" id="TIGR02378">
    <property type="entry name" value="nirD_assim_sml"/>
    <property type="match status" value="1"/>
</dbReference>
<dbReference type="SUPFAM" id="SSF50022">
    <property type="entry name" value="ISP domain"/>
    <property type="match status" value="1"/>
</dbReference>
<feature type="domain" description="Rieske" evidence="9">
    <location>
        <begin position="40"/>
        <end position="145"/>
    </location>
</feature>
<evidence type="ECO:0000256" key="2">
    <source>
        <dbReference type="ARBA" id="ARBA00022723"/>
    </source>
</evidence>
<evidence type="ECO:0000256" key="3">
    <source>
        <dbReference type="ARBA" id="ARBA00023002"/>
    </source>
</evidence>
<dbReference type="CDD" id="cd03529">
    <property type="entry name" value="Rieske_NirD"/>
    <property type="match status" value="1"/>
</dbReference>
<evidence type="ECO:0000313" key="10">
    <source>
        <dbReference type="EMBL" id="MBM7471786.1"/>
    </source>
</evidence>
<keyword evidence="3" id="KW-0560">Oxidoreductase</keyword>
<accession>A0ABS2L4G6</accession>
<keyword evidence="11" id="KW-1185">Reference proteome</keyword>
<evidence type="ECO:0000256" key="6">
    <source>
        <dbReference type="ARBA" id="ARBA00023063"/>
    </source>
</evidence>
<evidence type="ECO:0000256" key="8">
    <source>
        <dbReference type="SAM" id="MobiDB-lite"/>
    </source>
</evidence>
<dbReference type="InterPro" id="IPR050963">
    <property type="entry name" value="Sirohydro_Cobaltochel/CbiX"/>
</dbReference>
<name>A0ABS2L4G6_9MICO</name>
<evidence type="ECO:0000256" key="4">
    <source>
        <dbReference type="ARBA" id="ARBA00023004"/>
    </source>
</evidence>
<keyword evidence="6" id="KW-0534">Nitrate assimilation</keyword>
<dbReference type="PANTHER" id="PTHR33542">
    <property type="entry name" value="SIROHYDROCHLORIN FERROCHELATASE, CHLOROPLASTIC"/>
    <property type="match status" value="1"/>
</dbReference>
<organism evidence="10 11">
    <name type="scientific">Subtercola frigoramans</name>
    <dbReference type="NCBI Taxonomy" id="120298"/>
    <lineage>
        <taxon>Bacteria</taxon>
        <taxon>Bacillati</taxon>
        <taxon>Actinomycetota</taxon>
        <taxon>Actinomycetes</taxon>
        <taxon>Micrococcales</taxon>
        <taxon>Microbacteriaceae</taxon>
        <taxon>Subtercola</taxon>
    </lineage>
</organism>
<comment type="caution">
    <text evidence="10">The sequence shown here is derived from an EMBL/GenBank/DDBJ whole genome shotgun (WGS) entry which is preliminary data.</text>
</comment>
<keyword evidence="4" id="KW-0408">Iron</keyword>
<sequence length="425" mass="44704">MTITSSAASGTEERGFRSTPSQRATPLVAQAISQLESQWFPVCALSDLEPLWGEAALVSSGHTSTEQIALFRLPDDRVFAVSNADPATGAFVMSRGIVGSRGDRPTIASPLHKDVFDLQSGRCFTSPSLRLHTWRVRITNGVVEVARRPVLVAASHGTSDGKGQRAIADLVQAVREARPELTVVDAFVDVQQPDVPAAVASLASSSSAAVVPLLLSAGYHVHVDLAEAAKAASHEVVTSGALGPDRRLASVLARRLSEIGLSDVGLSAGGLHASDRVMLIAAGSSDASAVDDCHEMGRLLSVELRMPVTVCFLSASLPRAVEAIAAERATYPGKRIVAASYLLAPGYFATLAAEAGADATTAPLLRDDEDPPHELVEIVCDLYETALCETALHETALHETALCEKALCETALCETALCETARHQC</sequence>
<keyword evidence="1" id="KW-0001">2Fe-2S</keyword>
<dbReference type="PROSITE" id="PS51296">
    <property type="entry name" value="RIESKE"/>
    <property type="match status" value="1"/>
</dbReference>
<evidence type="ECO:0000256" key="5">
    <source>
        <dbReference type="ARBA" id="ARBA00023014"/>
    </source>
</evidence>
<dbReference type="Gene3D" id="3.40.50.1400">
    <property type="match status" value="2"/>
</dbReference>
<keyword evidence="2" id="KW-0479">Metal-binding</keyword>
<dbReference type="Gene3D" id="2.102.10.10">
    <property type="entry name" value="Rieske [2Fe-2S] iron-sulphur domain"/>
    <property type="match status" value="1"/>
</dbReference>
<dbReference type="PANTHER" id="PTHR33542:SF5">
    <property type="entry name" value="FERROCHELATASE CHE1"/>
    <property type="match status" value="1"/>
</dbReference>
<dbReference type="InterPro" id="IPR002762">
    <property type="entry name" value="CbiX-like"/>
</dbReference>
<gene>
    <name evidence="10" type="ORF">JOE66_001420</name>
</gene>
<dbReference type="Pfam" id="PF01903">
    <property type="entry name" value="CbiX"/>
    <property type="match status" value="1"/>
</dbReference>